<dbReference type="InterPro" id="IPR028081">
    <property type="entry name" value="Leu-bd"/>
</dbReference>
<evidence type="ECO:0000313" key="6">
    <source>
        <dbReference type="Proteomes" id="UP000524237"/>
    </source>
</evidence>
<evidence type="ECO:0000256" key="1">
    <source>
        <dbReference type="ARBA" id="ARBA00010062"/>
    </source>
</evidence>
<name>A0A7W3PPT6_9MICO</name>
<comment type="caution">
    <text evidence="5">The sequence shown here is derived from an EMBL/GenBank/DDBJ whole genome shotgun (WGS) entry which is preliminary data.</text>
</comment>
<keyword evidence="2 3" id="KW-0732">Signal</keyword>
<dbReference type="EMBL" id="JACGWU010000006">
    <property type="protein sequence ID" value="MBA8829666.1"/>
    <property type="molecule type" value="Genomic_DNA"/>
</dbReference>
<dbReference type="InterPro" id="IPR028082">
    <property type="entry name" value="Peripla_BP_I"/>
</dbReference>
<dbReference type="Proteomes" id="UP000524237">
    <property type="component" value="Unassembled WGS sequence"/>
</dbReference>
<feature type="chain" id="PRO_5031330371" evidence="3">
    <location>
        <begin position="31"/>
        <end position="400"/>
    </location>
</feature>
<reference evidence="5 6" key="1">
    <citation type="submission" date="2020-07" db="EMBL/GenBank/DDBJ databases">
        <title>Sequencing the genomes of 1000 actinobacteria strains.</title>
        <authorList>
            <person name="Klenk H.-P."/>
        </authorList>
    </citation>
    <scope>NUCLEOTIDE SEQUENCE [LARGE SCALE GENOMIC DNA]</scope>
    <source>
        <strain evidence="5 6">DSM 23737</strain>
    </source>
</reference>
<dbReference type="SUPFAM" id="SSF53822">
    <property type="entry name" value="Periplasmic binding protein-like I"/>
    <property type="match status" value="1"/>
</dbReference>
<gene>
    <name evidence="5" type="ORF">FB555_001782</name>
</gene>
<evidence type="ECO:0000256" key="2">
    <source>
        <dbReference type="ARBA" id="ARBA00022729"/>
    </source>
</evidence>
<evidence type="ECO:0000259" key="4">
    <source>
        <dbReference type="Pfam" id="PF13458"/>
    </source>
</evidence>
<dbReference type="AlphaFoldDB" id="A0A7W3PPT6"/>
<proteinExistence type="inferred from homology"/>
<sequence>MKFLSKTGMVAVSAASLLMLTGCVSSNATATDPSAAAGDPIIFGVVMAETGFMSPFDTPALNTMKMTVADINAAGGIDGSPIELKIIDTGSDLKRYAPAAEEVVAAGAKVVIVTCDYDVASPAALVAESNSLLNIAPCIGDPIYGPQGGLKLGFSMGNGTPGESSIMAEFAFDKGWKNAVFLTDTSIKYTQNQCAIAQKRFTQLGGTVVGTYNYVQGDKIAETVSQISAGTAPDVIFNCGYAAGGAQVAKDIRDGGIRTPIVSGFGMDGTYWLAAVPTLADYYVVTYSSVAGDDPDPRVNALSAAYATAYGAAPSVGSFITGTSTIDAIIAAHKAAGSWDGPALAKAFLAFSNTDLVVGPTTFTNDLHINVERPQRVLQVIDGKLVFQEERAPQKVVFVD</sequence>
<feature type="signal peptide" evidence="3">
    <location>
        <begin position="1"/>
        <end position="30"/>
    </location>
</feature>
<organism evidence="5 6">
    <name type="scientific">Alpinimonas psychrophila</name>
    <dbReference type="NCBI Taxonomy" id="748908"/>
    <lineage>
        <taxon>Bacteria</taxon>
        <taxon>Bacillati</taxon>
        <taxon>Actinomycetota</taxon>
        <taxon>Actinomycetes</taxon>
        <taxon>Micrococcales</taxon>
        <taxon>Microbacteriaceae</taxon>
        <taxon>Alpinimonas</taxon>
    </lineage>
</organism>
<dbReference type="PANTHER" id="PTHR30483:SF6">
    <property type="entry name" value="PERIPLASMIC BINDING PROTEIN OF ABC TRANSPORTER FOR NATURAL AMINO ACIDS"/>
    <property type="match status" value="1"/>
</dbReference>
<feature type="domain" description="Leucine-binding protein" evidence="4">
    <location>
        <begin position="41"/>
        <end position="383"/>
    </location>
</feature>
<dbReference type="InterPro" id="IPR051010">
    <property type="entry name" value="BCAA_transport"/>
</dbReference>
<dbReference type="PROSITE" id="PS51257">
    <property type="entry name" value="PROKAR_LIPOPROTEIN"/>
    <property type="match status" value="1"/>
</dbReference>
<dbReference type="RefSeq" id="WP_182485093.1">
    <property type="nucleotide sequence ID" value="NZ_JACGWU010000006.1"/>
</dbReference>
<evidence type="ECO:0000313" key="5">
    <source>
        <dbReference type="EMBL" id="MBA8829666.1"/>
    </source>
</evidence>
<protein>
    <submittedName>
        <fullName evidence="5">Branched-chain amino acid transport system substrate-binding protein</fullName>
    </submittedName>
</protein>
<dbReference type="Pfam" id="PF13458">
    <property type="entry name" value="Peripla_BP_6"/>
    <property type="match status" value="1"/>
</dbReference>
<comment type="similarity">
    <text evidence="1">Belongs to the leucine-binding protein family.</text>
</comment>
<dbReference type="PANTHER" id="PTHR30483">
    <property type="entry name" value="LEUCINE-SPECIFIC-BINDING PROTEIN"/>
    <property type="match status" value="1"/>
</dbReference>
<keyword evidence="6" id="KW-1185">Reference proteome</keyword>
<dbReference type="Gene3D" id="3.40.50.2300">
    <property type="match status" value="2"/>
</dbReference>
<accession>A0A7W3PPT6</accession>
<evidence type="ECO:0000256" key="3">
    <source>
        <dbReference type="SAM" id="SignalP"/>
    </source>
</evidence>